<dbReference type="GO" id="GO:0003351">
    <property type="term" value="P:epithelial cilium movement involved in extracellular fluid movement"/>
    <property type="evidence" value="ECO:0007669"/>
    <property type="project" value="TreeGrafter"/>
</dbReference>
<dbReference type="Gene3D" id="2.60.40.10">
    <property type="entry name" value="Immunoglobulins"/>
    <property type="match status" value="1"/>
</dbReference>
<dbReference type="EMBL" id="JAKMXF010000318">
    <property type="protein sequence ID" value="KAI6649791.1"/>
    <property type="molecule type" value="Genomic_DNA"/>
</dbReference>
<dbReference type="GO" id="GO:0005576">
    <property type="term" value="C:extracellular region"/>
    <property type="evidence" value="ECO:0007669"/>
    <property type="project" value="GOC"/>
</dbReference>
<dbReference type="Proteomes" id="UP001165289">
    <property type="component" value="Unassembled WGS sequence"/>
</dbReference>
<dbReference type="GO" id="GO:1904158">
    <property type="term" value="P:axonemal central apparatus assembly"/>
    <property type="evidence" value="ECO:0007669"/>
    <property type="project" value="TreeGrafter"/>
</dbReference>
<keyword evidence="2" id="KW-1185">Reference proteome</keyword>
<name>A0AAV7JM01_9METZ</name>
<dbReference type="InterPro" id="IPR013783">
    <property type="entry name" value="Ig-like_fold"/>
</dbReference>
<organism evidence="1 2">
    <name type="scientific">Oopsacas minuta</name>
    <dbReference type="NCBI Taxonomy" id="111878"/>
    <lineage>
        <taxon>Eukaryota</taxon>
        <taxon>Metazoa</taxon>
        <taxon>Porifera</taxon>
        <taxon>Hexactinellida</taxon>
        <taxon>Hexasterophora</taxon>
        <taxon>Lyssacinosida</taxon>
        <taxon>Leucopsacidae</taxon>
        <taxon>Oopsacas</taxon>
    </lineage>
</organism>
<dbReference type="Pfam" id="PF14874">
    <property type="entry name" value="PapD-like"/>
    <property type="match status" value="1"/>
</dbReference>
<proteinExistence type="predicted"/>
<dbReference type="InterPro" id="IPR026173">
    <property type="entry name" value="SPAG17"/>
</dbReference>
<sequence>MNNTLRPGDRECIDETKRQLNTASLSMPLSKNLKQGISLLETEVDFGMLEEGCNYSYTVIIKNTGIRSTRYKIKPPPPSTGIKIIYTPHPIAAGMSSSFQIEVYAVPVGVMGEIGQGHVEHNLEIISEINTLILPVTATVLTTASYQDEVADHTLIKGVSLLSREHKH</sequence>
<reference evidence="1 2" key="1">
    <citation type="journal article" date="2023" name="BMC Biol.">
        <title>The compact genome of the sponge Oopsacas minuta (Hexactinellida) is lacking key metazoan core genes.</title>
        <authorList>
            <person name="Santini S."/>
            <person name="Schenkelaars Q."/>
            <person name="Jourda C."/>
            <person name="Duchesne M."/>
            <person name="Belahbib H."/>
            <person name="Rocher C."/>
            <person name="Selva M."/>
            <person name="Riesgo A."/>
            <person name="Vervoort M."/>
            <person name="Leys S.P."/>
            <person name="Kodjabachian L."/>
            <person name="Le Bivic A."/>
            <person name="Borchiellini C."/>
            <person name="Claverie J.M."/>
            <person name="Renard E."/>
        </authorList>
    </citation>
    <scope>NUCLEOTIDE SEQUENCE [LARGE SCALE GENOMIC DNA]</scope>
    <source>
        <strain evidence="1">SPO-2</strain>
    </source>
</reference>
<comment type="caution">
    <text evidence="1">The sequence shown here is derived from an EMBL/GenBank/DDBJ whole genome shotgun (WGS) entry which is preliminary data.</text>
</comment>
<dbReference type="AlphaFoldDB" id="A0AAV7JM01"/>
<gene>
    <name evidence="1" type="ORF">LOD99_6580</name>
</gene>
<dbReference type="PANTHER" id="PTHR21963:SF1">
    <property type="entry name" value="SPERM-ASSOCIATED ANTIGEN 17"/>
    <property type="match status" value="1"/>
</dbReference>
<accession>A0AAV7JM01</accession>
<protein>
    <submittedName>
        <fullName evidence="1">Sperm-associated antigen 17-like</fullName>
    </submittedName>
</protein>
<dbReference type="GO" id="GO:1990716">
    <property type="term" value="C:axonemal central apparatus"/>
    <property type="evidence" value="ECO:0007669"/>
    <property type="project" value="TreeGrafter"/>
</dbReference>
<dbReference type="PANTHER" id="PTHR21963">
    <property type="entry name" value="PF6"/>
    <property type="match status" value="1"/>
</dbReference>
<evidence type="ECO:0000313" key="2">
    <source>
        <dbReference type="Proteomes" id="UP001165289"/>
    </source>
</evidence>
<evidence type="ECO:0000313" key="1">
    <source>
        <dbReference type="EMBL" id="KAI6649791.1"/>
    </source>
</evidence>